<dbReference type="Proteomes" id="UP000579812">
    <property type="component" value="Unassembled WGS sequence"/>
</dbReference>
<dbReference type="AlphaFoldDB" id="A0A7J6CSQ0"/>
<accession>A0A7J6CSQ0</accession>
<organism evidence="2 3">
    <name type="scientific">Onychostoma macrolepis</name>
    <dbReference type="NCBI Taxonomy" id="369639"/>
    <lineage>
        <taxon>Eukaryota</taxon>
        <taxon>Metazoa</taxon>
        <taxon>Chordata</taxon>
        <taxon>Craniata</taxon>
        <taxon>Vertebrata</taxon>
        <taxon>Euteleostomi</taxon>
        <taxon>Actinopterygii</taxon>
        <taxon>Neopterygii</taxon>
        <taxon>Teleostei</taxon>
        <taxon>Ostariophysi</taxon>
        <taxon>Cypriniformes</taxon>
        <taxon>Cyprinidae</taxon>
        <taxon>Acrossocheilinae</taxon>
        <taxon>Onychostoma</taxon>
    </lineage>
</organism>
<feature type="region of interest" description="Disordered" evidence="1">
    <location>
        <begin position="102"/>
        <end position="129"/>
    </location>
</feature>
<gene>
    <name evidence="2" type="ORF">G5714_009610</name>
</gene>
<reference evidence="2 3" key="1">
    <citation type="submission" date="2020-04" db="EMBL/GenBank/DDBJ databases">
        <title>Chromosome-level genome assembly of a cyprinid fish Onychostoma macrolepis by integration of Nanopore Sequencing, Bionano and Hi-C technology.</title>
        <authorList>
            <person name="Wang D."/>
        </authorList>
    </citation>
    <scope>NUCLEOTIDE SEQUENCE [LARGE SCALE GENOMIC DNA]</scope>
    <source>
        <strain evidence="2">SWU-2019</strain>
        <tissue evidence="2">Muscle</tissue>
    </source>
</reference>
<keyword evidence="3" id="KW-1185">Reference proteome</keyword>
<name>A0A7J6CSQ0_9TELE</name>
<evidence type="ECO:0000313" key="3">
    <source>
        <dbReference type="Proteomes" id="UP000579812"/>
    </source>
</evidence>
<feature type="compositionally biased region" description="Basic and acidic residues" evidence="1">
    <location>
        <begin position="102"/>
        <end position="114"/>
    </location>
</feature>
<sequence length="129" mass="13843">MSSVDAHWIAGESCSLHVRSVLKACSIWLQQKTPSPPSLFLLSSTSPGLSKHAGLIPTIRGCSVKTCGRGPKANRAASNFSLCEAPFSRLSPVSVCWAEKRSDRTYGSRERRSLSEYSCPGPSAPPKPP</sequence>
<evidence type="ECO:0000313" key="2">
    <source>
        <dbReference type="EMBL" id="KAF4110358.1"/>
    </source>
</evidence>
<protein>
    <submittedName>
        <fullName evidence="2">Uncharacterized protein</fullName>
    </submittedName>
</protein>
<dbReference type="EMBL" id="JAAMOB010000008">
    <property type="protein sequence ID" value="KAF4110358.1"/>
    <property type="molecule type" value="Genomic_DNA"/>
</dbReference>
<evidence type="ECO:0000256" key="1">
    <source>
        <dbReference type="SAM" id="MobiDB-lite"/>
    </source>
</evidence>
<comment type="caution">
    <text evidence="2">The sequence shown here is derived from an EMBL/GenBank/DDBJ whole genome shotgun (WGS) entry which is preliminary data.</text>
</comment>
<proteinExistence type="predicted"/>